<evidence type="ECO:0000313" key="1">
    <source>
        <dbReference type="EMBL" id="KAK7844677.1"/>
    </source>
</evidence>
<protein>
    <submittedName>
        <fullName evidence="1">Uncharacterized protein</fullName>
    </submittedName>
</protein>
<dbReference type="Proteomes" id="UP000237347">
    <property type="component" value="Unassembled WGS sequence"/>
</dbReference>
<comment type="caution">
    <text evidence="1">The sequence shown here is derived from an EMBL/GenBank/DDBJ whole genome shotgun (WGS) entry which is preliminary data.</text>
</comment>
<sequence length="78" mass="8720">MSHSAKPIQEISSFDSLTTWFHDSLSCNENKPDFCELDLVSPVSIGFDSTTGRSRGFALFVYKTTRKAKGYGFVLFTT</sequence>
<accession>A0AAW0L0R6</accession>
<organism evidence="1 2">
    <name type="scientific">Quercus suber</name>
    <name type="common">Cork oak</name>
    <dbReference type="NCBI Taxonomy" id="58331"/>
    <lineage>
        <taxon>Eukaryota</taxon>
        <taxon>Viridiplantae</taxon>
        <taxon>Streptophyta</taxon>
        <taxon>Embryophyta</taxon>
        <taxon>Tracheophyta</taxon>
        <taxon>Spermatophyta</taxon>
        <taxon>Magnoliopsida</taxon>
        <taxon>eudicotyledons</taxon>
        <taxon>Gunneridae</taxon>
        <taxon>Pentapetalae</taxon>
        <taxon>rosids</taxon>
        <taxon>fabids</taxon>
        <taxon>Fagales</taxon>
        <taxon>Fagaceae</taxon>
        <taxon>Quercus</taxon>
    </lineage>
</organism>
<gene>
    <name evidence="1" type="ORF">CFP56_010614</name>
</gene>
<keyword evidence="2" id="KW-1185">Reference proteome</keyword>
<reference evidence="1 2" key="1">
    <citation type="journal article" date="2018" name="Sci. Data">
        <title>The draft genome sequence of cork oak.</title>
        <authorList>
            <person name="Ramos A.M."/>
            <person name="Usie A."/>
            <person name="Barbosa P."/>
            <person name="Barros P.M."/>
            <person name="Capote T."/>
            <person name="Chaves I."/>
            <person name="Simoes F."/>
            <person name="Abreu I."/>
            <person name="Carrasquinho I."/>
            <person name="Faro C."/>
            <person name="Guimaraes J.B."/>
            <person name="Mendonca D."/>
            <person name="Nobrega F."/>
            <person name="Rodrigues L."/>
            <person name="Saibo N.J.M."/>
            <person name="Varela M.C."/>
            <person name="Egas C."/>
            <person name="Matos J."/>
            <person name="Miguel C.M."/>
            <person name="Oliveira M.M."/>
            <person name="Ricardo C.P."/>
            <person name="Goncalves S."/>
        </authorList>
    </citation>
    <scope>NUCLEOTIDE SEQUENCE [LARGE SCALE GENOMIC DNA]</scope>
    <source>
        <strain evidence="2">cv. HL8</strain>
    </source>
</reference>
<evidence type="ECO:0000313" key="2">
    <source>
        <dbReference type="Proteomes" id="UP000237347"/>
    </source>
</evidence>
<name>A0AAW0L0R6_QUESU</name>
<proteinExistence type="predicted"/>
<dbReference type="AlphaFoldDB" id="A0AAW0L0R6"/>
<dbReference type="EMBL" id="PKMF04000181">
    <property type="protein sequence ID" value="KAK7844677.1"/>
    <property type="molecule type" value="Genomic_DNA"/>
</dbReference>